<reference evidence="1" key="1">
    <citation type="submission" date="2015-06" db="EMBL/GenBank/DDBJ databases">
        <authorList>
            <person name="Hoefler B.C."/>
            <person name="Straight P.D."/>
        </authorList>
    </citation>
    <scope>NUCLEOTIDE SEQUENCE</scope>
</reference>
<organism evidence="1">
    <name type="scientific">Bactrocera latifrons</name>
    <name type="common">Malaysian fruit fly</name>
    <name type="synonym">Chaetodacus latifrons</name>
    <dbReference type="NCBI Taxonomy" id="174628"/>
    <lineage>
        <taxon>Eukaryota</taxon>
        <taxon>Metazoa</taxon>
        <taxon>Ecdysozoa</taxon>
        <taxon>Arthropoda</taxon>
        <taxon>Hexapoda</taxon>
        <taxon>Insecta</taxon>
        <taxon>Pterygota</taxon>
        <taxon>Neoptera</taxon>
        <taxon>Endopterygota</taxon>
        <taxon>Diptera</taxon>
        <taxon>Brachycera</taxon>
        <taxon>Muscomorpha</taxon>
        <taxon>Tephritoidea</taxon>
        <taxon>Tephritidae</taxon>
        <taxon>Bactrocera</taxon>
        <taxon>Bactrocera</taxon>
    </lineage>
</organism>
<evidence type="ECO:0000313" key="1">
    <source>
        <dbReference type="EMBL" id="JAI46273.1"/>
    </source>
</evidence>
<dbReference type="PANTHER" id="PTHR11439">
    <property type="entry name" value="GAG-POL-RELATED RETROTRANSPOSON"/>
    <property type="match status" value="1"/>
</dbReference>
<dbReference type="EMBL" id="GDHF01006041">
    <property type="protein sequence ID" value="JAI46273.1"/>
    <property type="molecule type" value="Transcribed_RNA"/>
</dbReference>
<sequence>MQHIKRLIAEKMKVDKGQVQHFLSMEIERNGETAAITICKKGHIKRLLREQGMEDCRPISIPLDRGHNVSCEDKACKVAYQSQYQSIIGSLMYIADCTRPDILRSVCKLAQRNTKPHAEHLAAAKRILRY</sequence>
<accession>A0A0K8W517</accession>
<dbReference type="AlphaFoldDB" id="A0A0K8W517"/>
<protein>
    <submittedName>
        <fullName evidence="1">Copia protein</fullName>
    </submittedName>
</protein>
<gene>
    <name evidence="1" type="primary">GIP_21</name>
    <name evidence="1" type="ORF">c0_g1_i1</name>
</gene>
<name>A0A0K8W517_BACLA</name>
<proteinExistence type="predicted"/>
<dbReference type="OrthoDB" id="437005at2759"/>
<dbReference type="PANTHER" id="PTHR11439:SF440">
    <property type="entry name" value="INTEGRASE CATALYTIC DOMAIN-CONTAINING PROTEIN"/>
    <property type="match status" value="1"/>
</dbReference>